<dbReference type="PANTHER" id="PTHR31862">
    <property type="entry name" value="UPF0261 DOMAIN PROTEIN (AFU_ORTHOLOGUE AFUA_1G10120)"/>
    <property type="match status" value="1"/>
</dbReference>
<dbReference type="EMBL" id="SSTE01000903">
    <property type="protein sequence ID" value="KAA0066304.1"/>
    <property type="molecule type" value="Genomic_DNA"/>
</dbReference>
<reference evidence="2 3" key="1">
    <citation type="submission" date="2019-08" db="EMBL/GenBank/DDBJ databases">
        <title>Draft genome sequences of two oriental melons (Cucumis melo L. var makuwa).</title>
        <authorList>
            <person name="Kwon S.-Y."/>
        </authorList>
    </citation>
    <scope>NUCLEOTIDE SEQUENCE [LARGE SCALE GENOMIC DNA]</scope>
    <source>
        <strain evidence="3">cv. SW 3</strain>
        <tissue evidence="2">Leaf</tissue>
    </source>
</reference>
<organism evidence="2 3">
    <name type="scientific">Cucumis melo var. makuwa</name>
    <name type="common">Oriental melon</name>
    <dbReference type="NCBI Taxonomy" id="1194695"/>
    <lineage>
        <taxon>Eukaryota</taxon>
        <taxon>Viridiplantae</taxon>
        <taxon>Streptophyta</taxon>
        <taxon>Embryophyta</taxon>
        <taxon>Tracheophyta</taxon>
        <taxon>Spermatophyta</taxon>
        <taxon>Magnoliopsida</taxon>
        <taxon>eudicotyledons</taxon>
        <taxon>Gunneridae</taxon>
        <taxon>Pentapetalae</taxon>
        <taxon>rosids</taxon>
        <taxon>fabids</taxon>
        <taxon>Cucurbitales</taxon>
        <taxon>Cucurbitaceae</taxon>
        <taxon>Benincaseae</taxon>
        <taxon>Cucumis</taxon>
    </lineage>
</organism>
<proteinExistence type="predicted"/>
<dbReference type="AlphaFoldDB" id="A0A5A7VG63"/>
<evidence type="ECO:0000313" key="2">
    <source>
        <dbReference type="EMBL" id="KAA0066304.1"/>
    </source>
</evidence>
<accession>A0A5A7VG63</accession>
<evidence type="ECO:0000259" key="1">
    <source>
        <dbReference type="Pfam" id="PF23189"/>
    </source>
</evidence>
<dbReference type="Pfam" id="PF23189">
    <property type="entry name" value="UPF0261_C"/>
    <property type="match status" value="1"/>
</dbReference>
<name>A0A5A7VG63_CUCMM</name>
<evidence type="ECO:0000313" key="3">
    <source>
        <dbReference type="Proteomes" id="UP000321393"/>
    </source>
</evidence>
<protein>
    <submittedName>
        <fullName evidence="2">UPF0261 protein y4oU</fullName>
    </submittedName>
</protein>
<dbReference type="STRING" id="1194695.A0A5A7VG63"/>
<gene>
    <name evidence="2" type="ORF">E6C27_scaffold21G003580</name>
</gene>
<dbReference type="OrthoDB" id="10264588at2759"/>
<sequence>MAAAHQFPKTSMYLDQNPEAALKNFDDDGREKRTMLIRSSNLYHSHFIWLLKLRLLMFLPVIRLGSTVGGKAMESLVKEGFIQGVLDITTTEVADYLIGGVMTSPPQRSLLVAVLELPPPPPFRHSVNMNGVTREKSEARGLRELAEKRFRDFNLKSTLKFAKRAHHLNPNLDGATKSSPPFRFFKLSLTL</sequence>
<feature type="domain" description="UPF0261" evidence="1">
    <location>
        <begin position="68"/>
        <end position="112"/>
    </location>
</feature>
<dbReference type="Gene3D" id="3.40.50.12030">
    <property type="entry name" value="Uncharacterised protein family UPF0261, NC domain"/>
    <property type="match status" value="1"/>
</dbReference>
<dbReference type="InterPro" id="IPR056778">
    <property type="entry name" value="UPF0261_C"/>
</dbReference>
<dbReference type="PANTHER" id="PTHR31862:SF1">
    <property type="entry name" value="UPF0261 DOMAIN PROTEIN (AFU_ORTHOLOGUE AFUA_1G10120)"/>
    <property type="match status" value="1"/>
</dbReference>
<dbReference type="InterPro" id="IPR051353">
    <property type="entry name" value="Tobamovirus_resist_UPF0261"/>
</dbReference>
<dbReference type="Proteomes" id="UP000321393">
    <property type="component" value="Unassembled WGS sequence"/>
</dbReference>
<comment type="caution">
    <text evidence="2">The sequence shown here is derived from an EMBL/GenBank/DDBJ whole genome shotgun (WGS) entry which is preliminary data.</text>
</comment>